<comment type="caution">
    <text evidence="2">The sequence shown here is derived from an EMBL/GenBank/DDBJ whole genome shotgun (WGS) entry which is preliminary data.</text>
</comment>
<dbReference type="InterPro" id="IPR029052">
    <property type="entry name" value="Metallo-depent_PP-like"/>
</dbReference>
<proteinExistence type="predicted"/>
<organism evidence="2 3">
    <name type="scientific">Mucilaginibacter corticis</name>
    <dbReference type="NCBI Taxonomy" id="2597670"/>
    <lineage>
        <taxon>Bacteria</taxon>
        <taxon>Pseudomonadati</taxon>
        <taxon>Bacteroidota</taxon>
        <taxon>Sphingobacteriia</taxon>
        <taxon>Sphingobacteriales</taxon>
        <taxon>Sphingobacteriaceae</taxon>
        <taxon>Mucilaginibacter</taxon>
    </lineage>
</organism>
<evidence type="ECO:0000313" key="3">
    <source>
        <dbReference type="Proteomes" id="UP000318733"/>
    </source>
</evidence>
<dbReference type="OrthoDB" id="9808081at2"/>
<protein>
    <submittedName>
        <fullName evidence="2">Metallophosphoesterase</fullName>
    </submittedName>
</protein>
<dbReference type="AlphaFoldDB" id="A0A556MM26"/>
<sequence length="229" mass="27054">MKHIVIGDLHGRDSWKQINFSKYDGAVFLGDYVDSFKRSDQMIPNNLRAIIALKKLYPQKIILLLGNHDVQYLHYPKYHCPGFRLSMQPALSALFQDNRHLFQIAYQRRNFLFTHAGITNRWFYNFRRSFAYSLLYRTGDTIADTLNRFETQTENSTIYSYSRYRTGHDSDGGPLWADYLETFHDSLNGYHQFVGHNPQDQPKQLCRKGKSITYLDVLHKQAYFHEIHC</sequence>
<dbReference type="Pfam" id="PF00149">
    <property type="entry name" value="Metallophos"/>
    <property type="match status" value="1"/>
</dbReference>
<dbReference type="SUPFAM" id="SSF56300">
    <property type="entry name" value="Metallo-dependent phosphatases"/>
    <property type="match status" value="1"/>
</dbReference>
<name>A0A556MM26_9SPHI</name>
<dbReference type="Proteomes" id="UP000318733">
    <property type="component" value="Unassembled WGS sequence"/>
</dbReference>
<reference evidence="2 3" key="1">
    <citation type="submission" date="2019-07" db="EMBL/GenBank/DDBJ databases">
        <authorList>
            <person name="Huq M.A."/>
        </authorList>
    </citation>
    <scope>NUCLEOTIDE SEQUENCE [LARGE SCALE GENOMIC DNA]</scope>
    <source>
        <strain evidence="2 3">MAH-19</strain>
    </source>
</reference>
<gene>
    <name evidence="2" type="ORF">FO440_14585</name>
</gene>
<evidence type="ECO:0000259" key="1">
    <source>
        <dbReference type="Pfam" id="PF00149"/>
    </source>
</evidence>
<dbReference type="InterPro" id="IPR004843">
    <property type="entry name" value="Calcineurin-like_PHP"/>
</dbReference>
<dbReference type="EMBL" id="VLPK01000002">
    <property type="protein sequence ID" value="TSJ40960.1"/>
    <property type="molecule type" value="Genomic_DNA"/>
</dbReference>
<feature type="domain" description="Calcineurin-like phosphoesterase" evidence="1">
    <location>
        <begin position="1"/>
        <end position="200"/>
    </location>
</feature>
<dbReference type="RefSeq" id="WP_144248998.1">
    <property type="nucleotide sequence ID" value="NZ_VLPK01000002.1"/>
</dbReference>
<evidence type="ECO:0000313" key="2">
    <source>
        <dbReference type="EMBL" id="TSJ40960.1"/>
    </source>
</evidence>
<dbReference type="GO" id="GO:0016787">
    <property type="term" value="F:hydrolase activity"/>
    <property type="evidence" value="ECO:0007669"/>
    <property type="project" value="InterPro"/>
</dbReference>
<dbReference type="Gene3D" id="3.60.21.10">
    <property type="match status" value="1"/>
</dbReference>
<keyword evidence="3" id="KW-1185">Reference proteome</keyword>
<accession>A0A556MM26</accession>